<gene>
    <name evidence="1" type="ORF">SPELUC_LOCUS7440</name>
</gene>
<evidence type="ECO:0000313" key="1">
    <source>
        <dbReference type="EMBL" id="CAG8609433.1"/>
    </source>
</evidence>
<organism evidence="1 2">
    <name type="scientific">Cetraspora pellucida</name>
    <dbReference type="NCBI Taxonomy" id="1433469"/>
    <lineage>
        <taxon>Eukaryota</taxon>
        <taxon>Fungi</taxon>
        <taxon>Fungi incertae sedis</taxon>
        <taxon>Mucoromycota</taxon>
        <taxon>Glomeromycotina</taxon>
        <taxon>Glomeromycetes</taxon>
        <taxon>Diversisporales</taxon>
        <taxon>Gigasporaceae</taxon>
        <taxon>Cetraspora</taxon>
    </lineage>
</organism>
<protein>
    <submittedName>
        <fullName evidence="1">10059_t:CDS:1</fullName>
    </submittedName>
</protein>
<proteinExistence type="predicted"/>
<evidence type="ECO:0000313" key="2">
    <source>
        <dbReference type="Proteomes" id="UP000789366"/>
    </source>
</evidence>
<keyword evidence="2" id="KW-1185">Reference proteome</keyword>
<comment type="caution">
    <text evidence="1">The sequence shown here is derived from an EMBL/GenBank/DDBJ whole genome shotgun (WGS) entry which is preliminary data.</text>
</comment>
<name>A0ACA9MRI0_9GLOM</name>
<reference evidence="1" key="1">
    <citation type="submission" date="2021-06" db="EMBL/GenBank/DDBJ databases">
        <authorList>
            <person name="Kallberg Y."/>
            <person name="Tangrot J."/>
            <person name="Rosling A."/>
        </authorList>
    </citation>
    <scope>NUCLEOTIDE SEQUENCE</scope>
    <source>
        <strain evidence="1">28 12/20/2015</strain>
    </source>
</reference>
<feature type="non-terminal residue" evidence="1">
    <location>
        <position position="219"/>
    </location>
</feature>
<accession>A0ACA9MRI0</accession>
<sequence>MLDKGLLKVRDHDHISDKYRGPAYSDCNKKLQISEFKMKIPLICYNFQGYDSHLLIEVVSRFTANRLKCILANIGKYKAMDVAQAANISKGDYEHAQKDDRLDPSHYVLAPEMFNNSLYKSSEVEIKLMTDMDKYLMVKNGIHRGMTMILEKIGPEEIPDIQSIESDAKIGYMLEVDIEAPINMHNFFADYLLALKKQIISENWLSLYNERLVYDEAVG</sequence>
<dbReference type="Proteomes" id="UP000789366">
    <property type="component" value="Unassembled WGS sequence"/>
</dbReference>
<dbReference type="EMBL" id="CAJVPW010009837">
    <property type="protein sequence ID" value="CAG8609433.1"/>
    <property type="molecule type" value="Genomic_DNA"/>
</dbReference>